<dbReference type="AlphaFoldDB" id="A0A3S0ZC38"/>
<dbReference type="Proteomes" id="UP000271974">
    <property type="component" value="Unassembled WGS sequence"/>
</dbReference>
<evidence type="ECO:0000313" key="2">
    <source>
        <dbReference type="EMBL" id="RUS71537.1"/>
    </source>
</evidence>
<feature type="region of interest" description="Disordered" evidence="1">
    <location>
        <begin position="35"/>
        <end position="62"/>
    </location>
</feature>
<keyword evidence="3" id="KW-1185">Reference proteome</keyword>
<evidence type="ECO:0000313" key="3">
    <source>
        <dbReference type="Proteomes" id="UP000271974"/>
    </source>
</evidence>
<feature type="non-terminal residue" evidence="2">
    <location>
        <position position="178"/>
    </location>
</feature>
<organism evidence="2 3">
    <name type="scientific">Elysia chlorotica</name>
    <name type="common">Eastern emerald elysia</name>
    <name type="synonym">Sea slug</name>
    <dbReference type="NCBI Taxonomy" id="188477"/>
    <lineage>
        <taxon>Eukaryota</taxon>
        <taxon>Metazoa</taxon>
        <taxon>Spiralia</taxon>
        <taxon>Lophotrochozoa</taxon>
        <taxon>Mollusca</taxon>
        <taxon>Gastropoda</taxon>
        <taxon>Heterobranchia</taxon>
        <taxon>Euthyneura</taxon>
        <taxon>Panpulmonata</taxon>
        <taxon>Sacoglossa</taxon>
        <taxon>Placobranchoidea</taxon>
        <taxon>Plakobranchidae</taxon>
        <taxon>Elysia</taxon>
    </lineage>
</organism>
<reference evidence="2 3" key="1">
    <citation type="submission" date="2019-01" db="EMBL/GenBank/DDBJ databases">
        <title>A draft genome assembly of the solar-powered sea slug Elysia chlorotica.</title>
        <authorList>
            <person name="Cai H."/>
            <person name="Li Q."/>
            <person name="Fang X."/>
            <person name="Li J."/>
            <person name="Curtis N.E."/>
            <person name="Altenburger A."/>
            <person name="Shibata T."/>
            <person name="Feng M."/>
            <person name="Maeda T."/>
            <person name="Schwartz J.A."/>
            <person name="Shigenobu S."/>
            <person name="Lundholm N."/>
            <person name="Nishiyama T."/>
            <person name="Yang H."/>
            <person name="Hasebe M."/>
            <person name="Li S."/>
            <person name="Pierce S.K."/>
            <person name="Wang J."/>
        </authorList>
    </citation>
    <scope>NUCLEOTIDE SEQUENCE [LARGE SCALE GENOMIC DNA]</scope>
    <source>
        <strain evidence="2">EC2010</strain>
        <tissue evidence="2">Whole organism of an adult</tissue>
    </source>
</reference>
<accession>A0A3S0ZC38</accession>
<sequence>PGSLRTHPHGDVERSGGDHRVELADQTVFHEGQLQDVPSQSQSLHRRASNLKQSKKESVRDRNAQVKVNSLQHLHFHLNELVLVKHIVADVGEVFNQWRESLLRSEHTLKVKQLQHLLVHLDARQVEIRQLHGQVQRLVVELKVFLDLDQPVHEDSTHCRRDVALFGAKVRRDAEHEL</sequence>
<protein>
    <submittedName>
        <fullName evidence="2">Uncharacterized protein</fullName>
    </submittedName>
</protein>
<evidence type="ECO:0000256" key="1">
    <source>
        <dbReference type="SAM" id="MobiDB-lite"/>
    </source>
</evidence>
<comment type="caution">
    <text evidence="2">The sequence shown here is derived from an EMBL/GenBank/DDBJ whole genome shotgun (WGS) entry which is preliminary data.</text>
</comment>
<name>A0A3S0ZC38_ELYCH</name>
<gene>
    <name evidence="2" type="ORF">EGW08_020707</name>
</gene>
<proteinExistence type="predicted"/>
<dbReference type="EMBL" id="RQTK01001200">
    <property type="protein sequence ID" value="RUS71537.1"/>
    <property type="molecule type" value="Genomic_DNA"/>
</dbReference>
<feature type="non-terminal residue" evidence="2">
    <location>
        <position position="1"/>
    </location>
</feature>